<dbReference type="OrthoDB" id="40134at2759"/>
<protein>
    <recommendedName>
        <fullName evidence="8">Amino acid transporter transmembrane domain-containing protein</fullName>
    </recommendedName>
</protein>
<feature type="transmembrane region" description="Helical" evidence="7">
    <location>
        <begin position="236"/>
        <end position="260"/>
    </location>
</feature>
<evidence type="ECO:0000256" key="6">
    <source>
        <dbReference type="SAM" id="MobiDB-lite"/>
    </source>
</evidence>
<keyword evidence="10" id="KW-1185">Reference proteome</keyword>
<dbReference type="GO" id="GO:0005774">
    <property type="term" value="C:vacuolar membrane"/>
    <property type="evidence" value="ECO:0007669"/>
    <property type="project" value="TreeGrafter"/>
</dbReference>
<evidence type="ECO:0000313" key="10">
    <source>
        <dbReference type="Proteomes" id="UP001140094"/>
    </source>
</evidence>
<evidence type="ECO:0000313" key="9">
    <source>
        <dbReference type="EMBL" id="KAJ2798034.1"/>
    </source>
</evidence>
<reference evidence="9" key="1">
    <citation type="submission" date="2022-07" db="EMBL/GenBank/DDBJ databases">
        <title>Phylogenomic reconstructions and comparative analyses of Kickxellomycotina fungi.</title>
        <authorList>
            <person name="Reynolds N.K."/>
            <person name="Stajich J.E."/>
            <person name="Barry K."/>
            <person name="Grigoriev I.V."/>
            <person name="Crous P."/>
            <person name="Smith M.E."/>
        </authorList>
    </citation>
    <scope>NUCLEOTIDE SEQUENCE</scope>
    <source>
        <strain evidence="9">NRRL 1565</strain>
    </source>
</reference>
<evidence type="ECO:0000256" key="4">
    <source>
        <dbReference type="ARBA" id="ARBA00022989"/>
    </source>
</evidence>
<dbReference type="Pfam" id="PF01490">
    <property type="entry name" value="Aa_trans"/>
    <property type="match status" value="1"/>
</dbReference>
<feature type="transmembrane region" description="Helical" evidence="7">
    <location>
        <begin position="361"/>
        <end position="381"/>
    </location>
</feature>
<keyword evidence="4 7" id="KW-1133">Transmembrane helix</keyword>
<feature type="transmembrane region" description="Helical" evidence="7">
    <location>
        <begin position="272"/>
        <end position="296"/>
    </location>
</feature>
<evidence type="ECO:0000256" key="2">
    <source>
        <dbReference type="ARBA" id="ARBA00008066"/>
    </source>
</evidence>
<comment type="caution">
    <text evidence="9">The sequence shown here is derived from an EMBL/GenBank/DDBJ whole genome shotgun (WGS) entry which is preliminary data.</text>
</comment>
<proteinExistence type="inferred from homology"/>
<feature type="domain" description="Amino acid transporter transmembrane" evidence="8">
    <location>
        <begin position="51"/>
        <end position="436"/>
    </location>
</feature>
<evidence type="ECO:0000256" key="1">
    <source>
        <dbReference type="ARBA" id="ARBA00004141"/>
    </source>
</evidence>
<keyword evidence="5 7" id="KW-0472">Membrane</keyword>
<feature type="transmembrane region" description="Helical" evidence="7">
    <location>
        <begin position="194"/>
        <end position="216"/>
    </location>
</feature>
<feature type="transmembrane region" description="Helical" evidence="7">
    <location>
        <begin position="127"/>
        <end position="150"/>
    </location>
</feature>
<feature type="compositionally biased region" description="Polar residues" evidence="6">
    <location>
        <begin position="1"/>
        <end position="22"/>
    </location>
</feature>
<name>A0A9W8HYU9_9FUNG</name>
<dbReference type="PANTHER" id="PTHR22950:SF349">
    <property type="entry name" value="AMINO ACID TRANSPORTER TRANSMEMBRANE DOMAIN-CONTAINING PROTEIN"/>
    <property type="match status" value="1"/>
</dbReference>
<dbReference type="InterPro" id="IPR013057">
    <property type="entry name" value="AA_transpt_TM"/>
</dbReference>
<dbReference type="GO" id="GO:0015179">
    <property type="term" value="F:L-amino acid transmembrane transporter activity"/>
    <property type="evidence" value="ECO:0007669"/>
    <property type="project" value="TreeGrafter"/>
</dbReference>
<comment type="similarity">
    <text evidence="2">Belongs to the amino acid/polyamine transporter 2 family.</text>
</comment>
<dbReference type="Proteomes" id="UP001140094">
    <property type="component" value="Unassembled WGS sequence"/>
</dbReference>
<evidence type="ECO:0000256" key="7">
    <source>
        <dbReference type="SAM" id="Phobius"/>
    </source>
</evidence>
<sequence length="453" mass="47930">MVLELSSRTASKSSSEWTPTSDAQEKGVGEGVAVESDSTEQMQVAGQAKRTGSSLGAFLNLVCVVVGTGSLSLPKTFEQSGWIGILLLVVCGGIGAFTGVLVVRCLNMMDEHQGRSFNQIGQAAFGLWGRLVVYALHLVYVVGVVGDYIILAGQSFDQIARDGGHDIGEGAWKVICALAMWLACVSLKQMSEAAVLSLLGFSTSMAAVLIGIAQALKHPYTADTATHHAATHQAANGSGVAIALATISFSFCAVVVMPAVEASMRRPKRWNAVVGSAMGTVTSVYLIVGIIGYWAFGDQTKAPFFDNLPQDAATTAARVLISLHVIFAAPIMATSFALEIESALGITREQRGRWMELALRVLLRTVFFALMTGVALGIPYFGDVMALVGAFSTSLLLCVVPVACYLRLRGWSRVSWLCRIICIAVAAVGAYACVLGAKGAIEDLRDDIVHDSK</sequence>
<feature type="transmembrane region" description="Helical" evidence="7">
    <location>
        <begin position="387"/>
        <end position="408"/>
    </location>
</feature>
<feature type="region of interest" description="Disordered" evidence="6">
    <location>
        <begin position="1"/>
        <end position="45"/>
    </location>
</feature>
<dbReference type="AlphaFoldDB" id="A0A9W8HYU9"/>
<feature type="transmembrane region" description="Helical" evidence="7">
    <location>
        <begin position="420"/>
        <end position="441"/>
    </location>
</feature>
<organism evidence="9 10">
    <name type="scientific">Coemansia guatemalensis</name>
    <dbReference type="NCBI Taxonomy" id="2761395"/>
    <lineage>
        <taxon>Eukaryota</taxon>
        <taxon>Fungi</taxon>
        <taxon>Fungi incertae sedis</taxon>
        <taxon>Zoopagomycota</taxon>
        <taxon>Kickxellomycotina</taxon>
        <taxon>Kickxellomycetes</taxon>
        <taxon>Kickxellales</taxon>
        <taxon>Kickxellaceae</taxon>
        <taxon>Coemansia</taxon>
    </lineage>
</organism>
<evidence type="ECO:0000256" key="3">
    <source>
        <dbReference type="ARBA" id="ARBA00022692"/>
    </source>
</evidence>
<accession>A0A9W8HYU9</accession>
<feature type="transmembrane region" description="Helical" evidence="7">
    <location>
        <begin position="85"/>
        <end position="106"/>
    </location>
</feature>
<evidence type="ECO:0000256" key="5">
    <source>
        <dbReference type="ARBA" id="ARBA00023136"/>
    </source>
</evidence>
<feature type="transmembrane region" description="Helical" evidence="7">
    <location>
        <begin position="55"/>
        <end position="73"/>
    </location>
</feature>
<dbReference type="EMBL" id="JANBUO010001493">
    <property type="protein sequence ID" value="KAJ2798034.1"/>
    <property type="molecule type" value="Genomic_DNA"/>
</dbReference>
<keyword evidence="3 7" id="KW-0812">Transmembrane</keyword>
<feature type="transmembrane region" description="Helical" evidence="7">
    <location>
        <begin position="316"/>
        <end position="340"/>
    </location>
</feature>
<dbReference type="PANTHER" id="PTHR22950">
    <property type="entry name" value="AMINO ACID TRANSPORTER"/>
    <property type="match status" value="1"/>
</dbReference>
<dbReference type="Gene3D" id="1.20.1740.10">
    <property type="entry name" value="Amino acid/polyamine transporter I"/>
    <property type="match status" value="1"/>
</dbReference>
<gene>
    <name evidence="9" type="ORF">H4R20_004968</name>
</gene>
<feature type="transmembrane region" description="Helical" evidence="7">
    <location>
        <begin position="170"/>
        <end position="187"/>
    </location>
</feature>
<evidence type="ECO:0000259" key="8">
    <source>
        <dbReference type="Pfam" id="PF01490"/>
    </source>
</evidence>
<comment type="subcellular location">
    <subcellularLocation>
        <location evidence="1">Membrane</location>
        <topology evidence="1">Multi-pass membrane protein</topology>
    </subcellularLocation>
</comment>